<dbReference type="InterPro" id="IPR058780">
    <property type="entry name" value="YhfM-like_dom"/>
</dbReference>
<dbReference type="Pfam" id="PF26353">
    <property type="entry name" value="YhfM"/>
    <property type="match status" value="1"/>
</dbReference>
<proteinExistence type="predicted"/>
<keyword evidence="3" id="KW-1185">Reference proteome</keyword>
<reference evidence="2 3" key="1">
    <citation type="submission" date="2020-07" db="EMBL/GenBank/DDBJ databases">
        <title>A new beta-1,3-glucan-decomposing anaerobic bacterium isolated from anoxic soil subjected to biological soil disinfestation.</title>
        <authorList>
            <person name="Ueki A."/>
            <person name="Tonouchi A."/>
        </authorList>
    </citation>
    <scope>NUCLEOTIDE SEQUENCE [LARGE SCALE GENOMIC DNA]</scope>
    <source>
        <strain evidence="2 3">TW1</strain>
    </source>
</reference>
<evidence type="ECO:0000313" key="2">
    <source>
        <dbReference type="EMBL" id="GFP76297.1"/>
    </source>
</evidence>
<sequence>MKKTISVLLVFIFAAVLFALYFNNTAGKSKKISSIEVIRQSDKKKWILSDKNTLDRFANAINDKKKTNAKIDIRSCDYTVTINFEDTSSEDYMLWVDKDINVQGVLMNKDSTWFINKKSNPVFKEILE</sequence>
<dbReference type="EMBL" id="BLZR01000001">
    <property type="protein sequence ID" value="GFP76297.1"/>
    <property type="molecule type" value="Genomic_DNA"/>
</dbReference>
<dbReference type="Proteomes" id="UP000580568">
    <property type="component" value="Unassembled WGS sequence"/>
</dbReference>
<accession>A0A6V8SGJ4</accession>
<gene>
    <name evidence="2" type="ORF">bsdtw1_02399</name>
</gene>
<evidence type="ECO:0000259" key="1">
    <source>
        <dbReference type="Pfam" id="PF26353"/>
    </source>
</evidence>
<dbReference type="AlphaFoldDB" id="A0A6V8SGJ4"/>
<name>A0A6V8SGJ4_9CLOT</name>
<feature type="domain" description="YhfM-like" evidence="1">
    <location>
        <begin position="29"/>
        <end position="127"/>
    </location>
</feature>
<comment type="caution">
    <text evidence="2">The sequence shown here is derived from an EMBL/GenBank/DDBJ whole genome shotgun (WGS) entry which is preliminary data.</text>
</comment>
<protein>
    <recommendedName>
        <fullName evidence="1">YhfM-like domain-containing protein</fullName>
    </recommendedName>
</protein>
<organism evidence="2 3">
    <name type="scientific">Clostridium fungisolvens</name>
    <dbReference type="NCBI Taxonomy" id="1604897"/>
    <lineage>
        <taxon>Bacteria</taxon>
        <taxon>Bacillati</taxon>
        <taxon>Bacillota</taxon>
        <taxon>Clostridia</taxon>
        <taxon>Eubacteriales</taxon>
        <taxon>Clostridiaceae</taxon>
        <taxon>Clostridium</taxon>
    </lineage>
</organism>
<dbReference type="RefSeq" id="WP_183277735.1">
    <property type="nucleotide sequence ID" value="NZ_BLZR01000001.1"/>
</dbReference>
<evidence type="ECO:0000313" key="3">
    <source>
        <dbReference type="Proteomes" id="UP000580568"/>
    </source>
</evidence>